<dbReference type="EMBL" id="CWOW01000007">
    <property type="protein sequence ID" value="CSA47011.1"/>
    <property type="molecule type" value="Genomic_DNA"/>
</dbReference>
<sequence>MRNVIEALLPSAFAAFVIFIGKMTAKAITAVDGATTFDDQQAAIFILVQQAGHGVVLFIQWVM</sequence>
<evidence type="ECO:0000313" key="1">
    <source>
        <dbReference type="EMBL" id="CSA47011.1"/>
    </source>
</evidence>
<name>A0A655ZEM2_VIBCL</name>
<evidence type="ECO:0000313" key="2">
    <source>
        <dbReference type="Proteomes" id="UP000044806"/>
    </source>
</evidence>
<protein>
    <submittedName>
        <fullName evidence="1">Uncharacterized protein</fullName>
    </submittedName>
</protein>
<dbReference type="AlphaFoldDB" id="A0A655ZEM2"/>
<reference evidence="1 2" key="1">
    <citation type="submission" date="2015-07" db="EMBL/GenBank/DDBJ databases">
        <authorList>
            <consortium name="Pathogen Informatics"/>
        </authorList>
    </citation>
    <scope>NUCLEOTIDE SEQUENCE [LARGE SCALE GENOMIC DNA]</scope>
    <source>
        <strain evidence="1 2">A51</strain>
    </source>
</reference>
<gene>
    <name evidence="1" type="ORF">ERS013165_01661</name>
</gene>
<accession>A0A655ZEM2</accession>
<dbReference type="Proteomes" id="UP000044806">
    <property type="component" value="Unassembled WGS sequence"/>
</dbReference>
<proteinExistence type="predicted"/>
<organism evidence="1 2">
    <name type="scientific">Vibrio cholerae</name>
    <dbReference type="NCBI Taxonomy" id="666"/>
    <lineage>
        <taxon>Bacteria</taxon>
        <taxon>Pseudomonadati</taxon>
        <taxon>Pseudomonadota</taxon>
        <taxon>Gammaproteobacteria</taxon>
        <taxon>Vibrionales</taxon>
        <taxon>Vibrionaceae</taxon>
        <taxon>Vibrio</taxon>
    </lineage>
</organism>